<dbReference type="SUPFAM" id="SSF81383">
    <property type="entry name" value="F-box domain"/>
    <property type="match status" value="2"/>
</dbReference>
<dbReference type="PANTHER" id="PTHR31111">
    <property type="entry name" value="BNAA05G37150D PROTEIN-RELATED"/>
    <property type="match status" value="1"/>
</dbReference>
<dbReference type="PROSITE" id="PS50181">
    <property type="entry name" value="FBOX"/>
    <property type="match status" value="2"/>
</dbReference>
<sequence length="787" mass="90958">MVKDYEISDLPIEIIHHVMFFLPVTDAIHISVLSKRFNHAWRTFQVMEFDQVLFFTKNKGTANQSQASVYGGKFIQKAMLMRFSNYMDDFLRRREPDIFPKKFKLRTLCVPNIDRYIDFALEKRVQDMEVNYAFLGTPLPIHSSIFVAKSIRVLKLTGLDLGLQDLILSDSLIEELSLNDCCVPETIRVLSEKLLLLKLANCMKLRDIEIDAPNLQSFTYDGGCEPCEINVGALESLKSLSLKNTLITDSWIEENVLKFISLQNLSINGCRNLKKVKIAHGKLKNFEFVDFGNKVELELKLITPSLVSFFYTGILPLHTVITSTQFKARLSLTQISATIEWFLALRHLLVPFNHCKEYSMMWNDYWNLDIYKLGNPKTRKSHAPRMKEKQTRKSHAPREKNNPVSIPDELVFEILTYIPVKSLLQCRGVCKRWRSMISDPSFIEAHRSRSATTLLISFPDTHRPRRKHHLFSIRDGEARQLSGSRHWNTSQSVNGLICLYEQHDRSFPKLSFRVTLCNPSTRERVTLPPTRFSNPDLCFDHQHISLGFDPSTKTYKILKVWFERFNSIMCEILTLGSRAWRIIKDGLEYTLEAKGICLNGTIYWADARHISEDYPHFVVMQNRVIAFDVGEEKFRSVPVPPEVPIWDKCMSSIIQIGGHMAIADYQHVATGISTVMLIWKLEDSVNGIWSQKRILLPESWIHRSVPNPRLCHFCVASSDGGNIILIPSGFFRDFYVLHCNVEEGRLWREAIRRPPQDDWDSRSSIVTSRQVCEYVESLVSLKEICRL</sequence>
<dbReference type="PANTHER" id="PTHR31111:SF138">
    <property type="entry name" value="F-BOX ASSOCIATED DOMAIN-CONTAINING PROTEIN"/>
    <property type="match status" value="1"/>
</dbReference>
<dbReference type="CDD" id="cd22157">
    <property type="entry name" value="F-box_AtFBW1-like"/>
    <property type="match status" value="1"/>
</dbReference>
<reference evidence="3 4" key="1">
    <citation type="journal article" date="2023" name="Hortic Res">
        <title>The complete reference genome for grapevine (Vitis vinifera L.) genetics and breeding.</title>
        <authorList>
            <person name="Shi X."/>
            <person name="Cao S."/>
            <person name="Wang X."/>
            <person name="Huang S."/>
            <person name="Wang Y."/>
            <person name="Liu Z."/>
            <person name="Liu W."/>
            <person name="Leng X."/>
            <person name="Peng Y."/>
            <person name="Wang N."/>
            <person name="Wang Y."/>
            <person name="Ma Z."/>
            <person name="Xu X."/>
            <person name="Zhang F."/>
            <person name="Xue H."/>
            <person name="Zhong H."/>
            <person name="Wang Y."/>
            <person name="Zhang K."/>
            <person name="Velt A."/>
            <person name="Avia K."/>
            <person name="Holtgrawe D."/>
            <person name="Grimplet J."/>
            <person name="Matus J.T."/>
            <person name="Ware D."/>
            <person name="Wu X."/>
            <person name="Wang H."/>
            <person name="Liu C."/>
            <person name="Fang Y."/>
            <person name="Rustenholz C."/>
            <person name="Cheng Z."/>
            <person name="Xiao H."/>
            <person name="Zhou Y."/>
        </authorList>
    </citation>
    <scope>NUCLEOTIDE SEQUENCE [LARGE SCALE GENOMIC DNA]</scope>
    <source>
        <strain evidence="4">cv. Pinot noir / PN40024</strain>
        <tissue evidence="3">Leaf</tissue>
    </source>
</reference>
<evidence type="ECO:0000313" key="4">
    <source>
        <dbReference type="Proteomes" id="UP001227230"/>
    </source>
</evidence>
<dbReference type="Proteomes" id="UP001227230">
    <property type="component" value="Chromosome 1"/>
</dbReference>
<evidence type="ECO:0000313" key="3">
    <source>
        <dbReference type="EMBL" id="WJZ80190.1"/>
    </source>
</evidence>
<evidence type="ECO:0000259" key="2">
    <source>
        <dbReference type="PROSITE" id="PS50181"/>
    </source>
</evidence>
<dbReference type="InterPro" id="IPR001810">
    <property type="entry name" value="F-box_dom"/>
</dbReference>
<dbReference type="Gene3D" id="1.20.1280.50">
    <property type="match status" value="1"/>
</dbReference>
<dbReference type="InterPro" id="IPR013187">
    <property type="entry name" value="F-box-assoc_dom_typ3"/>
</dbReference>
<dbReference type="NCBIfam" id="TIGR01640">
    <property type="entry name" value="F_box_assoc_1"/>
    <property type="match status" value="1"/>
</dbReference>
<feature type="domain" description="F-box" evidence="2">
    <location>
        <begin position="4"/>
        <end position="52"/>
    </location>
</feature>
<accession>A0ABY9BBR7</accession>
<feature type="region of interest" description="Disordered" evidence="1">
    <location>
        <begin position="378"/>
        <end position="402"/>
    </location>
</feature>
<dbReference type="Pfam" id="PF00646">
    <property type="entry name" value="F-box"/>
    <property type="match status" value="1"/>
</dbReference>
<protein>
    <recommendedName>
        <fullName evidence="2">F-box domain-containing protein</fullName>
    </recommendedName>
</protein>
<dbReference type="Pfam" id="PF08268">
    <property type="entry name" value="FBA_3"/>
    <property type="match status" value="1"/>
</dbReference>
<gene>
    <name evidence="3" type="ORF">VitviT2T_000127</name>
</gene>
<feature type="compositionally biased region" description="Basic and acidic residues" evidence="1">
    <location>
        <begin position="385"/>
        <end position="401"/>
    </location>
</feature>
<proteinExistence type="predicted"/>
<dbReference type="EMBL" id="CP126648">
    <property type="protein sequence ID" value="WJZ80190.1"/>
    <property type="molecule type" value="Genomic_DNA"/>
</dbReference>
<evidence type="ECO:0000256" key="1">
    <source>
        <dbReference type="SAM" id="MobiDB-lite"/>
    </source>
</evidence>
<dbReference type="InterPro" id="IPR017451">
    <property type="entry name" value="F-box-assoc_interact_dom"/>
</dbReference>
<name>A0ABY9BBR7_VITVI</name>
<dbReference type="InterPro" id="IPR036047">
    <property type="entry name" value="F-box-like_dom_sf"/>
</dbReference>
<feature type="domain" description="F-box" evidence="2">
    <location>
        <begin position="400"/>
        <end position="446"/>
    </location>
</feature>
<keyword evidence="4" id="KW-1185">Reference proteome</keyword>
<dbReference type="SUPFAM" id="SSF52058">
    <property type="entry name" value="L domain-like"/>
    <property type="match status" value="1"/>
</dbReference>
<dbReference type="InterPro" id="IPR032675">
    <property type="entry name" value="LRR_dom_sf"/>
</dbReference>
<dbReference type="Gene3D" id="3.80.10.10">
    <property type="entry name" value="Ribonuclease Inhibitor"/>
    <property type="match status" value="1"/>
</dbReference>
<dbReference type="Pfam" id="PF12937">
    <property type="entry name" value="F-box-like"/>
    <property type="match status" value="1"/>
</dbReference>
<organism evidence="3 4">
    <name type="scientific">Vitis vinifera</name>
    <name type="common">Grape</name>
    <dbReference type="NCBI Taxonomy" id="29760"/>
    <lineage>
        <taxon>Eukaryota</taxon>
        <taxon>Viridiplantae</taxon>
        <taxon>Streptophyta</taxon>
        <taxon>Embryophyta</taxon>
        <taxon>Tracheophyta</taxon>
        <taxon>Spermatophyta</taxon>
        <taxon>Magnoliopsida</taxon>
        <taxon>eudicotyledons</taxon>
        <taxon>Gunneridae</taxon>
        <taxon>Pentapetalae</taxon>
        <taxon>rosids</taxon>
        <taxon>Vitales</taxon>
        <taxon>Vitaceae</taxon>
        <taxon>Viteae</taxon>
        <taxon>Vitis</taxon>
    </lineage>
</organism>
<dbReference type="SMART" id="SM00256">
    <property type="entry name" value="FBOX"/>
    <property type="match status" value="2"/>
</dbReference>